<dbReference type="Gene3D" id="1.25.40.10">
    <property type="entry name" value="Tetratricopeptide repeat domain"/>
    <property type="match status" value="2"/>
</dbReference>
<dbReference type="InterPro" id="IPR011990">
    <property type="entry name" value="TPR-like_helical_dom_sf"/>
</dbReference>
<feature type="signal peptide" evidence="5">
    <location>
        <begin position="1"/>
        <end position="25"/>
    </location>
</feature>
<sequence length="351" mass="38859">MGRWTRWLVALALLCALVATPATLADAKKARAKARSPAATPAATSSASSAPPPRSPRDDDPVILKTRGLRNEAMQHSDKREYDASIEKLREALTLMHDRVFGAGREAVKTEERPMDASYYAQLLNDYGGVLIRAEEYDEAIDVLEDAISMVEKIYGQSHPSFGLSLRSLADAYFAKKNYDTAIATYKKLRKHMKKGLGAAHEGYIELHLRIADAYKQLGKRAKAVRALKKVLEEQGGEVNGATKGIGEVYMELSTLQLKMGELEAAQRTGETAVAIMRARDGDESEAHAFSLNALAGVRMAQKRVEESYRLLQQAHRIAVRVYGKHHAMVKASKRNLDEVKRRLDAAKDEL</sequence>
<dbReference type="PROSITE" id="PS50005">
    <property type="entry name" value="TPR"/>
    <property type="match status" value="1"/>
</dbReference>
<dbReference type="InterPro" id="IPR019734">
    <property type="entry name" value="TPR_rpt"/>
</dbReference>
<feature type="compositionally biased region" description="Low complexity" evidence="4">
    <location>
        <begin position="35"/>
        <end position="49"/>
    </location>
</feature>
<evidence type="ECO:0000256" key="2">
    <source>
        <dbReference type="ARBA" id="ARBA00022803"/>
    </source>
</evidence>
<dbReference type="PANTHER" id="PTHR45641:SF19">
    <property type="entry name" value="NEPHROCYSTIN-3"/>
    <property type="match status" value="1"/>
</dbReference>
<feature type="region of interest" description="Disordered" evidence="4">
    <location>
        <begin position="35"/>
        <end position="62"/>
    </location>
</feature>
<dbReference type="AlphaFoldDB" id="A0AAD5QC61"/>
<accession>A0AAD5QC61</accession>
<dbReference type="PANTHER" id="PTHR45641">
    <property type="entry name" value="TETRATRICOPEPTIDE REPEAT PROTEIN (AFU_ORTHOLOGUE AFUA_6G03870)"/>
    <property type="match status" value="1"/>
</dbReference>
<evidence type="ECO:0000313" key="7">
    <source>
        <dbReference type="Proteomes" id="UP001209570"/>
    </source>
</evidence>
<keyword evidence="5" id="KW-0732">Signal</keyword>
<keyword evidence="1" id="KW-0677">Repeat</keyword>
<evidence type="ECO:0000256" key="1">
    <source>
        <dbReference type="ARBA" id="ARBA00022737"/>
    </source>
</evidence>
<name>A0AAD5QC61_PYTIN</name>
<dbReference type="Pfam" id="PF13374">
    <property type="entry name" value="TPR_10"/>
    <property type="match status" value="1"/>
</dbReference>
<evidence type="ECO:0000256" key="4">
    <source>
        <dbReference type="SAM" id="MobiDB-lite"/>
    </source>
</evidence>
<dbReference type="EMBL" id="JAKCXM010000072">
    <property type="protein sequence ID" value="KAJ0403951.1"/>
    <property type="molecule type" value="Genomic_DNA"/>
</dbReference>
<dbReference type="SUPFAM" id="SSF48452">
    <property type="entry name" value="TPR-like"/>
    <property type="match status" value="1"/>
</dbReference>
<evidence type="ECO:0008006" key="8">
    <source>
        <dbReference type="Google" id="ProtNLM"/>
    </source>
</evidence>
<gene>
    <name evidence="6" type="ORF">P43SY_009444</name>
</gene>
<reference evidence="6" key="1">
    <citation type="submission" date="2021-12" db="EMBL/GenBank/DDBJ databases">
        <title>Prjna785345.</title>
        <authorList>
            <person name="Rujirawat T."/>
            <person name="Krajaejun T."/>
        </authorList>
    </citation>
    <scope>NUCLEOTIDE SEQUENCE</scope>
    <source>
        <strain evidence="6">Pi057C3</strain>
    </source>
</reference>
<dbReference type="Pfam" id="PF13181">
    <property type="entry name" value="TPR_8"/>
    <property type="match status" value="1"/>
</dbReference>
<dbReference type="SMART" id="SM00028">
    <property type="entry name" value="TPR"/>
    <property type="match status" value="5"/>
</dbReference>
<dbReference type="Proteomes" id="UP001209570">
    <property type="component" value="Unassembled WGS sequence"/>
</dbReference>
<feature type="chain" id="PRO_5041938575" description="MalT-like TPR region domain-containing protein" evidence="5">
    <location>
        <begin position="26"/>
        <end position="351"/>
    </location>
</feature>
<evidence type="ECO:0000256" key="3">
    <source>
        <dbReference type="PROSITE-ProRule" id="PRU00339"/>
    </source>
</evidence>
<keyword evidence="7" id="KW-1185">Reference proteome</keyword>
<dbReference type="Pfam" id="PF13424">
    <property type="entry name" value="TPR_12"/>
    <property type="match status" value="1"/>
</dbReference>
<organism evidence="6 7">
    <name type="scientific">Pythium insidiosum</name>
    <name type="common">Pythiosis disease agent</name>
    <dbReference type="NCBI Taxonomy" id="114742"/>
    <lineage>
        <taxon>Eukaryota</taxon>
        <taxon>Sar</taxon>
        <taxon>Stramenopiles</taxon>
        <taxon>Oomycota</taxon>
        <taxon>Peronosporomycetes</taxon>
        <taxon>Pythiales</taxon>
        <taxon>Pythiaceae</taxon>
        <taxon>Pythium</taxon>
    </lineage>
</organism>
<feature type="repeat" description="TPR" evidence="3">
    <location>
        <begin position="121"/>
        <end position="154"/>
    </location>
</feature>
<comment type="caution">
    <text evidence="6">The sequence shown here is derived from an EMBL/GenBank/DDBJ whole genome shotgun (WGS) entry which is preliminary data.</text>
</comment>
<evidence type="ECO:0000256" key="5">
    <source>
        <dbReference type="SAM" id="SignalP"/>
    </source>
</evidence>
<protein>
    <recommendedName>
        <fullName evidence="8">MalT-like TPR region domain-containing protein</fullName>
    </recommendedName>
</protein>
<evidence type="ECO:0000313" key="6">
    <source>
        <dbReference type="EMBL" id="KAJ0403951.1"/>
    </source>
</evidence>
<proteinExistence type="predicted"/>
<keyword evidence="2 3" id="KW-0802">TPR repeat</keyword>